<dbReference type="Proteomes" id="UP000468707">
    <property type="component" value="Unassembled WGS sequence"/>
</dbReference>
<dbReference type="InterPro" id="IPR014710">
    <property type="entry name" value="RmlC-like_jellyroll"/>
</dbReference>
<dbReference type="InterPro" id="IPR011051">
    <property type="entry name" value="RmlC_Cupin_sf"/>
</dbReference>
<dbReference type="AlphaFoldDB" id="A0A6I5KWW2"/>
<proteinExistence type="predicted"/>
<evidence type="ECO:0000313" key="2">
    <source>
        <dbReference type="EMBL" id="NDV45307.1"/>
    </source>
</evidence>
<dbReference type="Pfam" id="PF07883">
    <property type="entry name" value="Cupin_2"/>
    <property type="match status" value="1"/>
</dbReference>
<accession>A0A6I5KWW2</accession>
<dbReference type="InterPro" id="IPR013096">
    <property type="entry name" value="Cupin_2"/>
</dbReference>
<dbReference type="EMBL" id="JAAAMI010000015">
    <property type="protein sequence ID" value="NDV45307.1"/>
    <property type="molecule type" value="Genomic_DNA"/>
</dbReference>
<evidence type="ECO:0000259" key="1">
    <source>
        <dbReference type="Pfam" id="PF07883"/>
    </source>
</evidence>
<reference evidence="2 3" key="1">
    <citation type="submission" date="2020-01" db="EMBL/GenBank/DDBJ databases">
        <title>Muricauda sediminis sp.nov. 40Bstr401.</title>
        <authorList>
            <person name="Xue Z."/>
            <person name="Zhu S."/>
            <person name="Ren N."/>
            <person name="Chen T."/>
            <person name="Chen X."/>
            <person name="Chen J."/>
            <person name="Yang J."/>
        </authorList>
    </citation>
    <scope>NUCLEOTIDE SEQUENCE [LARGE SCALE GENOMIC DNA]</scope>
    <source>
        <strain evidence="2 3">40Bstr401</strain>
    </source>
</reference>
<organism evidence="2 3">
    <name type="scientific">Flagellimonas sediminis</name>
    <dbReference type="NCBI Taxonomy" id="2696468"/>
    <lineage>
        <taxon>Bacteria</taxon>
        <taxon>Pseudomonadati</taxon>
        <taxon>Bacteroidota</taxon>
        <taxon>Flavobacteriia</taxon>
        <taxon>Flavobacteriales</taxon>
        <taxon>Flavobacteriaceae</taxon>
        <taxon>Flagellimonas</taxon>
    </lineage>
</organism>
<gene>
    <name evidence="2" type="ORF">GTK07_18440</name>
</gene>
<sequence>MATTNMPQLHTLIEGETYKAILLNGIPGMVIPYHHNTGEALLMVNEGKALLRMADGEHTLGVGSVFIIPANKEHTLTILAPFKAVKVMSLDTEIHFI</sequence>
<dbReference type="RefSeq" id="WP_163636568.1">
    <property type="nucleotide sequence ID" value="NZ_JAAAMI010000015.1"/>
</dbReference>
<protein>
    <submittedName>
        <fullName evidence="2">Cupin domain-containing protein</fullName>
    </submittedName>
</protein>
<name>A0A6I5KWW2_9FLAO</name>
<keyword evidence="3" id="KW-1185">Reference proteome</keyword>
<dbReference type="Gene3D" id="2.60.120.10">
    <property type="entry name" value="Jelly Rolls"/>
    <property type="match status" value="1"/>
</dbReference>
<feature type="domain" description="Cupin type-2" evidence="1">
    <location>
        <begin position="27"/>
        <end position="77"/>
    </location>
</feature>
<evidence type="ECO:0000313" key="3">
    <source>
        <dbReference type="Proteomes" id="UP000468707"/>
    </source>
</evidence>
<comment type="caution">
    <text evidence="2">The sequence shown here is derived from an EMBL/GenBank/DDBJ whole genome shotgun (WGS) entry which is preliminary data.</text>
</comment>
<dbReference type="SUPFAM" id="SSF51182">
    <property type="entry name" value="RmlC-like cupins"/>
    <property type="match status" value="1"/>
</dbReference>